<sequence>MKTKIAPRPATPAAARPHRLVAGVGMLFLLCAWVLCAVLTLLDPHGPSRVEATMIEAAFGLLWPAGIAGLAALALPFDALSTRVRTLCLVVQYALMTIAPLLIAFTL</sequence>
<dbReference type="RefSeq" id="WP_250922159.1">
    <property type="nucleotide sequence ID" value="NZ_JAMQAW010000033.1"/>
</dbReference>
<comment type="caution">
    <text evidence="2">The sequence shown here is derived from an EMBL/GenBank/DDBJ whole genome shotgun (WGS) entry which is preliminary data.</text>
</comment>
<reference evidence="2" key="1">
    <citation type="submission" date="2022-06" db="EMBL/GenBank/DDBJ databases">
        <title>Genome public.</title>
        <authorList>
            <person name="Sun Q."/>
        </authorList>
    </citation>
    <scope>NUCLEOTIDE SEQUENCE</scope>
    <source>
        <strain evidence="2">CWNU-1</strain>
    </source>
</reference>
<dbReference type="Proteomes" id="UP001431429">
    <property type="component" value="Unassembled WGS sequence"/>
</dbReference>
<evidence type="ECO:0008006" key="4">
    <source>
        <dbReference type="Google" id="ProtNLM"/>
    </source>
</evidence>
<proteinExistence type="predicted"/>
<keyword evidence="3" id="KW-1185">Reference proteome</keyword>
<evidence type="ECO:0000313" key="3">
    <source>
        <dbReference type="Proteomes" id="UP001431429"/>
    </source>
</evidence>
<evidence type="ECO:0000256" key="1">
    <source>
        <dbReference type="SAM" id="Phobius"/>
    </source>
</evidence>
<keyword evidence="1" id="KW-0472">Membrane</keyword>
<keyword evidence="1" id="KW-1133">Transmembrane helix</keyword>
<accession>A0ABT0UTW7</accession>
<feature type="transmembrane region" description="Helical" evidence="1">
    <location>
        <begin position="20"/>
        <end position="42"/>
    </location>
</feature>
<dbReference type="EMBL" id="JAMQAW010000033">
    <property type="protein sequence ID" value="MCM2391832.1"/>
    <property type="molecule type" value="Genomic_DNA"/>
</dbReference>
<feature type="transmembrane region" description="Helical" evidence="1">
    <location>
        <begin position="54"/>
        <end position="75"/>
    </location>
</feature>
<protein>
    <recommendedName>
        <fullName evidence="4">Integral membrane protein</fullName>
    </recommendedName>
</protein>
<feature type="transmembrane region" description="Helical" evidence="1">
    <location>
        <begin position="87"/>
        <end position="105"/>
    </location>
</feature>
<name>A0ABT0UTW7_9ACTN</name>
<evidence type="ECO:0000313" key="2">
    <source>
        <dbReference type="EMBL" id="MCM2391832.1"/>
    </source>
</evidence>
<keyword evidence="1" id="KW-0812">Transmembrane</keyword>
<organism evidence="2 3">
    <name type="scientific">Streptomyces albipurpureus</name>
    <dbReference type="NCBI Taxonomy" id="2897419"/>
    <lineage>
        <taxon>Bacteria</taxon>
        <taxon>Bacillati</taxon>
        <taxon>Actinomycetota</taxon>
        <taxon>Actinomycetes</taxon>
        <taxon>Kitasatosporales</taxon>
        <taxon>Streptomycetaceae</taxon>
        <taxon>Streptomyces</taxon>
    </lineage>
</organism>
<gene>
    <name evidence="2" type="ORF">NBG84_26690</name>
</gene>